<evidence type="ECO:0000256" key="14">
    <source>
        <dbReference type="ARBA" id="ARBA00023136"/>
    </source>
</evidence>
<evidence type="ECO:0000256" key="1">
    <source>
        <dbReference type="ARBA" id="ARBA00001655"/>
    </source>
</evidence>
<evidence type="ECO:0000256" key="16">
    <source>
        <dbReference type="SAM" id="Phobius"/>
    </source>
</evidence>
<evidence type="ECO:0000256" key="13">
    <source>
        <dbReference type="ARBA" id="ARBA00022989"/>
    </source>
</evidence>
<evidence type="ECO:0000256" key="7">
    <source>
        <dbReference type="ARBA" id="ARBA00022475"/>
    </source>
</evidence>
<gene>
    <name evidence="19" type="primary">mtlA</name>
    <name evidence="19" type="ORF">ELUCI_v1c06940</name>
</gene>
<dbReference type="PANTHER" id="PTHR30181:SF2">
    <property type="entry name" value="PTS SYSTEM MANNITOL-SPECIFIC EIICBA COMPONENT"/>
    <property type="match status" value="1"/>
</dbReference>
<dbReference type="InterPro" id="IPR036095">
    <property type="entry name" value="PTS_EIIB-like_sf"/>
</dbReference>
<keyword evidence="6" id="KW-0813">Transport</keyword>
<name>A0A2S5RCX5_9MOLU</name>
<dbReference type="Gene3D" id="3.40.50.2300">
    <property type="match status" value="1"/>
</dbReference>
<feature type="domain" description="PTS EIIC type-2" evidence="18">
    <location>
        <begin position="37"/>
        <end position="377"/>
    </location>
</feature>
<keyword evidence="7" id="KW-1003">Cell membrane</keyword>
<keyword evidence="8" id="KW-0597">Phosphoprotein</keyword>
<keyword evidence="11" id="KW-0598">Phosphotransferase system</keyword>
<evidence type="ECO:0000256" key="11">
    <source>
        <dbReference type="ARBA" id="ARBA00022683"/>
    </source>
</evidence>
<feature type="transmembrane region" description="Helical" evidence="16">
    <location>
        <begin position="133"/>
        <end position="151"/>
    </location>
</feature>
<proteinExistence type="predicted"/>
<reference evidence="19 20" key="1">
    <citation type="submission" date="2017-11" db="EMBL/GenBank/DDBJ databases">
        <title>Genome sequence of Entomoplasma lucivorax PIPN-2 (ATCC 49196).</title>
        <authorList>
            <person name="Lo W.-S."/>
            <person name="Gasparich G.E."/>
            <person name="Kuo C.-H."/>
        </authorList>
    </citation>
    <scope>NUCLEOTIDE SEQUENCE [LARGE SCALE GENOMIC DNA]</scope>
    <source>
        <strain evidence="19 20">PIPN-2</strain>
    </source>
</reference>
<dbReference type="GO" id="GO:0090563">
    <property type="term" value="F:protein-phosphocysteine-sugar phosphotransferase activity"/>
    <property type="evidence" value="ECO:0007669"/>
    <property type="project" value="TreeGrafter"/>
</dbReference>
<evidence type="ECO:0000256" key="8">
    <source>
        <dbReference type="ARBA" id="ARBA00022553"/>
    </source>
</evidence>
<dbReference type="SUPFAM" id="SSF52794">
    <property type="entry name" value="PTS system IIB component-like"/>
    <property type="match status" value="1"/>
</dbReference>
<evidence type="ECO:0000259" key="17">
    <source>
        <dbReference type="PROSITE" id="PS51099"/>
    </source>
</evidence>
<feature type="transmembrane region" description="Helical" evidence="16">
    <location>
        <begin position="73"/>
        <end position="92"/>
    </location>
</feature>
<dbReference type="PANTHER" id="PTHR30181">
    <property type="entry name" value="MANNITOL PERMEASE IIC COMPONENT"/>
    <property type="match status" value="1"/>
</dbReference>
<dbReference type="GO" id="GO:0022872">
    <property type="term" value="F:protein-N(PI)-phosphohistidine-mannitol phosphotransferase system transmembrane transporter activity"/>
    <property type="evidence" value="ECO:0007669"/>
    <property type="project" value="InterPro"/>
</dbReference>
<sequence>MEEVIKEINSKHESNPTKLFFKNNFNKIIVMRRVQKFGGWLSAMIMPVIGVIIGWGLLTAFFIPDGWTPVKAISEHVTGNLINYLIPILIGYQAGKLVHGNRGGIMAAFVVLGVIVGNQFNPGFETGASPTPQFLGAMIVGPIAAGILKGFDKLVEGKIKEGFEMLVNNFSLGIIGAILCIGAFYGMPYVINSIGWVFGKIVKAAIEAKVIFLAAIVIEPAKLLFLNNAINHGVLTPLGIQMVAEQGKSILFLLEANPGPGLGMLLATIVFDKKLRGQAAGASVIHFFGGIHEVYFPFALVRPVLIVSLLAGGLAGDAIFQAFNAGLIAPSSPGSIIAVFTMTKSEALNYAGVAVGVFGAAAVSFGVASLIFLIGHKKFKKQGHKELQQANIKVTELKGKESKYIKFDKPITDGKVVDDKISAIPKTIIFACDAGMGSSAMGASILKKKIKEAGLNIKVVNYAIKELPSDAEFVVTQNTLTELAKNKAPKAVHKSIENFLNKEFYDKIIGEIKEKIEPNDEKGTPK</sequence>
<keyword evidence="10" id="KW-0808">Transferase</keyword>
<organism evidence="19 20">
    <name type="scientific">Williamsoniiplasma lucivorax</name>
    <dbReference type="NCBI Taxonomy" id="209274"/>
    <lineage>
        <taxon>Bacteria</taxon>
        <taxon>Bacillati</taxon>
        <taxon>Mycoplasmatota</taxon>
        <taxon>Mollicutes</taxon>
        <taxon>Entomoplasmatales</taxon>
        <taxon>Williamsoniiplasma</taxon>
    </lineage>
</organism>
<keyword evidence="12 16" id="KW-0812">Transmembrane</keyword>
<feature type="transmembrane region" description="Helical" evidence="16">
    <location>
        <begin position="322"/>
        <end position="342"/>
    </location>
</feature>
<feature type="transmembrane region" description="Helical" evidence="16">
    <location>
        <begin position="348"/>
        <end position="375"/>
    </location>
</feature>
<dbReference type="InterPro" id="IPR029503">
    <property type="entry name" value="PTS_EIIB_mannitol"/>
</dbReference>
<feature type="transmembrane region" description="Helical" evidence="16">
    <location>
        <begin position="294"/>
        <end position="315"/>
    </location>
</feature>
<evidence type="ECO:0000259" key="18">
    <source>
        <dbReference type="PROSITE" id="PS51104"/>
    </source>
</evidence>
<dbReference type="InterPro" id="IPR050893">
    <property type="entry name" value="Sugar_PTS"/>
</dbReference>
<dbReference type="EMBL" id="PHNE01000004">
    <property type="protein sequence ID" value="PPE05158.1"/>
    <property type="molecule type" value="Genomic_DNA"/>
</dbReference>
<dbReference type="GO" id="GO:0009401">
    <property type="term" value="P:phosphoenolpyruvate-dependent sugar phosphotransferase system"/>
    <property type="evidence" value="ECO:0007669"/>
    <property type="project" value="UniProtKB-KW"/>
</dbReference>
<feature type="domain" description="PTS EIIB type-2" evidence="17">
    <location>
        <begin position="426"/>
        <end position="517"/>
    </location>
</feature>
<keyword evidence="20" id="KW-1185">Reference proteome</keyword>
<dbReference type="InterPro" id="IPR003352">
    <property type="entry name" value="PTS_EIIC"/>
</dbReference>
<feature type="transmembrane region" description="Helical" evidence="16">
    <location>
        <begin position="37"/>
        <end position="61"/>
    </location>
</feature>
<feature type="transmembrane region" description="Helical" evidence="16">
    <location>
        <begin position="250"/>
        <end position="271"/>
    </location>
</feature>
<dbReference type="InterPro" id="IPR013014">
    <property type="entry name" value="PTS_EIIC_2"/>
</dbReference>
<comment type="subcellular location">
    <subcellularLocation>
        <location evidence="3">Cell membrane</location>
        <topology evidence="3">Multi-pass membrane protein</topology>
    </subcellularLocation>
</comment>
<evidence type="ECO:0000256" key="3">
    <source>
        <dbReference type="ARBA" id="ARBA00004651"/>
    </source>
</evidence>
<comment type="caution">
    <text evidence="19">The sequence shown here is derived from an EMBL/GenBank/DDBJ whole genome shotgun (WGS) entry which is preliminary data.</text>
</comment>
<keyword evidence="9" id="KW-0762">Sugar transport</keyword>
<evidence type="ECO:0000256" key="12">
    <source>
        <dbReference type="ARBA" id="ARBA00022692"/>
    </source>
</evidence>
<feature type="transmembrane region" description="Helical" evidence="16">
    <location>
        <begin position="211"/>
        <end position="230"/>
    </location>
</feature>
<evidence type="ECO:0000256" key="15">
    <source>
        <dbReference type="ARBA" id="ARBA00033349"/>
    </source>
</evidence>
<keyword evidence="13 16" id="KW-1133">Transmembrane helix</keyword>
<dbReference type="PROSITE" id="PS51104">
    <property type="entry name" value="PTS_EIIC_TYPE_2"/>
    <property type="match status" value="1"/>
</dbReference>
<comment type="function">
    <text evidence="2">The phosphoenolpyruvate-dependent sugar phosphotransferase system (sugar PTS), a major carbohydrate active transport system, catalyzes the phosphorylation of incoming sugar substrates concomitantly with their translocation across the cell membrane. The enzyme II CmtAB PTS system is involved in D-mannitol transport.</text>
</comment>
<evidence type="ECO:0000256" key="6">
    <source>
        <dbReference type="ARBA" id="ARBA00022448"/>
    </source>
</evidence>
<evidence type="ECO:0000256" key="5">
    <source>
        <dbReference type="ARBA" id="ARBA00021825"/>
    </source>
</evidence>
<dbReference type="STRING" id="1399797.GCA_000518285_01729"/>
<dbReference type="Pfam" id="PF02302">
    <property type="entry name" value="PTS_IIB"/>
    <property type="match status" value="1"/>
</dbReference>
<keyword evidence="14 16" id="KW-0472">Membrane</keyword>
<dbReference type="Proteomes" id="UP000237865">
    <property type="component" value="Unassembled WGS sequence"/>
</dbReference>
<dbReference type="Pfam" id="PF02378">
    <property type="entry name" value="PTS_EIIC"/>
    <property type="match status" value="1"/>
</dbReference>
<feature type="transmembrane region" description="Helical" evidence="16">
    <location>
        <begin position="172"/>
        <end position="191"/>
    </location>
</feature>
<dbReference type="GO" id="GO:0005886">
    <property type="term" value="C:plasma membrane"/>
    <property type="evidence" value="ECO:0007669"/>
    <property type="project" value="UniProtKB-SubCell"/>
</dbReference>
<comment type="catalytic activity">
    <reaction evidence="1">
        <text>D-mannitol(out) + N(pros)-phospho-L-histidyl-[protein] = D-mannitol 1-phosphate(in) + L-histidyl-[protein]</text>
        <dbReference type="Rhea" id="RHEA:33363"/>
        <dbReference type="Rhea" id="RHEA-COMP:9745"/>
        <dbReference type="Rhea" id="RHEA-COMP:9746"/>
        <dbReference type="ChEBI" id="CHEBI:16899"/>
        <dbReference type="ChEBI" id="CHEBI:29979"/>
        <dbReference type="ChEBI" id="CHEBI:61381"/>
        <dbReference type="ChEBI" id="CHEBI:64837"/>
        <dbReference type="EC" id="2.7.1.197"/>
    </reaction>
</comment>
<dbReference type="EC" id="2.7.1.197" evidence="4"/>
<feature type="transmembrane region" description="Helical" evidence="16">
    <location>
        <begin position="104"/>
        <end position="121"/>
    </location>
</feature>
<dbReference type="InterPro" id="IPR003501">
    <property type="entry name" value="PTS_EIIB_2/3"/>
</dbReference>
<evidence type="ECO:0000256" key="2">
    <source>
        <dbReference type="ARBA" id="ARBA00002434"/>
    </source>
</evidence>
<protein>
    <recommendedName>
        <fullName evidence="5">PTS system mannitol-specific EIICB component</fullName>
        <ecNumber evidence="4">2.7.1.197</ecNumber>
    </recommendedName>
    <alternativeName>
        <fullName evidence="15">EIICB-Mtl</fullName>
    </alternativeName>
</protein>
<accession>A0A2S5RCX5</accession>
<evidence type="ECO:0000256" key="10">
    <source>
        <dbReference type="ARBA" id="ARBA00022679"/>
    </source>
</evidence>
<evidence type="ECO:0000313" key="19">
    <source>
        <dbReference type="EMBL" id="PPE05158.1"/>
    </source>
</evidence>
<evidence type="ECO:0000256" key="4">
    <source>
        <dbReference type="ARBA" id="ARBA00011909"/>
    </source>
</evidence>
<dbReference type="PROSITE" id="PS51099">
    <property type="entry name" value="PTS_EIIB_TYPE_2"/>
    <property type="match status" value="1"/>
</dbReference>
<evidence type="ECO:0000313" key="20">
    <source>
        <dbReference type="Proteomes" id="UP000237865"/>
    </source>
</evidence>
<dbReference type="CDD" id="cd05567">
    <property type="entry name" value="PTS_IIB_mannitol"/>
    <property type="match status" value="1"/>
</dbReference>
<dbReference type="AlphaFoldDB" id="A0A2S5RCX5"/>
<evidence type="ECO:0000256" key="9">
    <source>
        <dbReference type="ARBA" id="ARBA00022597"/>
    </source>
</evidence>
<dbReference type="InterPro" id="IPR013011">
    <property type="entry name" value="PTS_EIIB_2"/>
</dbReference>